<evidence type="ECO:0000313" key="2">
    <source>
        <dbReference type="Proteomes" id="UP000745764"/>
    </source>
</evidence>
<keyword evidence="2" id="KW-1185">Reference proteome</keyword>
<sequence>MASNSNGHSWKCAVDALRQYYAFLANDLGAIPSTCIVEPPVEGWPTITQTSLAGLEKTDTVIEFLRHLPYIESSGEYNTQIGFSTCAVDYRAYGKYMVAKGERSRFYPVGSEDFPPNVVVLTEEGEDYYGSLLLVDVEKGCDYISAQHSLSDSDLVGTATDYQPRGARKAGVPDPSTTPQIWRYSETKPIAELLASWEQKFRSLEWTVNPFNDEGGMMLRHDRATDVYRDHGWPDDFRRKECRDALRGWNRTINDRLSQPGNNLLEITRQPPGLRK</sequence>
<feature type="non-terminal residue" evidence="1">
    <location>
        <position position="1"/>
    </location>
</feature>
<dbReference type="OrthoDB" id="5343383at2759"/>
<dbReference type="AlphaFoldDB" id="A0A9N8PUT8"/>
<proteinExistence type="predicted"/>
<gene>
    <name evidence="1" type="ORF">AWRI4620_LOCUS5783</name>
</gene>
<evidence type="ECO:0000313" key="1">
    <source>
        <dbReference type="EMBL" id="CAD0111528.1"/>
    </source>
</evidence>
<name>A0A9N8PUT8_9PEZI</name>
<accession>A0A9N8PUT8</accession>
<protein>
    <submittedName>
        <fullName evidence="1">Uncharacterized protein</fullName>
    </submittedName>
</protein>
<comment type="caution">
    <text evidence="1">The sequence shown here is derived from an EMBL/GenBank/DDBJ whole genome shotgun (WGS) entry which is preliminary data.</text>
</comment>
<organism evidence="1 2">
    <name type="scientific">Aureobasidium uvarum</name>
    <dbReference type="NCBI Taxonomy" id="2773716"/>
    <lineage>
        <taxon>Eukaryota</taxon>
        <taxon>Fungi</taxon>
        <taxon>Dikarya</taxon>
        <taxon>Ascomycota</taxon>
        <taxon>Pezizomycotina</taxon>
        <taxon>Dothideomycetes</taxon>
        <taxon>Dothideomycetidae</taxon>
        <taxon>Dothideales</taxon>
        <taxon>Saccotheciaceae</taxon>
        <taxon>Aureobasidium</taxon>
    </lineage>
</organism>
<dbReference type="EMBL" id="CAINUL010000013">
    <property type="protein sequence ID" value="CAD0111528.1"/>
    <property type="molecule type" value="Genomic_DNA"/>
</dbReference>
<dbReference type="Proteomes" id="UP000745764">
    <property type="component" value="Unassembled WGS sequence"/>
</dbReference>
<reference evidence="1" key="1">
    <citation type="submission" date="2020-06" db="EMBL/GenBank/DDBJ databases">
        <authorList>
            <person name="Onetto C."/>
        </authorList>
    </citation>
    <scope>NUCLEOTIDE SEQUENCE</scope>
</reference>